<dbReference type="STRING" id="546874.SAMN04488544_1376"/>
<evidence type="ECO:0000313" key="6">
    <source>
        <dbReference type="EMBL" id="SDU88052.1"/>
    </source>
</evidence>
<evidence type="ECO:0000256" key="4">
    <source>
        <dbReference type="SAM" id="MobiDB-lite"/>
    </source>
</evidence>
<evidence type="ECO:0000256" key="3">
    <source>
        <dbReference type="ARBA" id="ARBA00023163"/>
    </source>
</evidence>
<dbReference type="PANTHER" id="PTHR43132:SF6">
    <property type="entry name" value="HTH-TYPE TRANSCRIPTIONAL REPRESSOR CZRA"/>
    <property type="match status" value="1"/>
</dbReference>
<keyword evidence="1" id="KW-0805">Transcription regulation</keyword>
<gene>
    <name evidence="6" type="ORF">SAMN04488544_1376</name>
</gene>
<dbReference type="InterPro" id="IPR001845">
    <property type="entry name" value="HTH_ArsR_DNA-bd_dom"/>
</dbReference>
<dbReference type="NCBIfam" id="NF033788">
    <property type="entry name" value="HTH_metalloreg"/>
    <property type="match status" value="1"/>
</dbReference>
<dbReference type="GO" id="GO:0003700">
    <property type="term" value="F:DNA-binding transcription factor activity"/>
    <property type="evidence" value="ECO:0007669"/>
    <property type="project" value="InterPro"/>
</dbReference>
<reference evidence="7" key="1">
    <citation type="submission" date="2016-10" db="EMBL/GenBank/DDBJ databases">
        <authorList>
            <person name="Varghese N."/>
            <person name="Submissions S."/>
        </authorList>
    </citation>
    <scope>NUCLEOTIDE SEQUENCE [LARGE SCALE GENOMIC DNA]</scope>
    <source>
        <strain evidence="7">DSM 21743</strain>
    </source>
</reference>
<protein>
    <submittedName>
        <fullName evidence="6">DNA-binding transcriptional regulator, ArsR family</fullName>
    </submittedName>
</protein>
<organism evidence="6 7">
    <name type="scientific">Microlunatus sagamiharensis</name>
    <dbReference type="NCBI Taxonomy" id="546874"/>
    <lineage>
        <taxon>Bacteria</taxon>
        <taxon>Bacillati</taxon>
        <taxon>Actinomycetota</taxon>
        <taxon>Actinomycetes</taxon>
        <taxon>Propionibacteriales</taxon>
        <taxon>Propionibacteriaceae</taxon>
        <taxon>Microlunatus</taxon>
    </lineage>
</organism>
<dbReference type="Proteomes" id="UP000198825">
    <property type="component" value="Chromosome I"/>
</dbReference>
<dbReference type="PRINTS" id="PR00778">
    <property type="entry name" value="HTHARSR"/>
</dbReference>
<feature type="region of interest" description="Disordered" evidence="4">
    <location>
        <begin position="1"/>
        <end position="22"/>
    </location>
</feature>
<dbReference type="Gene3D" id="1.10.10.10">
    <property type="entry name" value="Winged helix-like DNA-binding domain superfamily/Winged helix DNA-binding domain"/>
    <property type="match status" value="1"/>
</dbReference>
<name>A0A1H2M4L7_9ACTN</name>
<accession>A0A1H2M4L7</accession>
<keyword evidence="7" id="KW-1185">Reference proteome</keyword>
<dbReference type="SUPFAM" id="SSF46785">
    <property type="entry name" value="Winged helix' DNA-binding domain"/>
    <property type="match status" value="1"/>
</dbReference>
<dbReference type="PANTHER" id="PTHR43132">
    <property type="entry name" value="ARSENICAL RESISTANCE OPERON REPRESSOR ARSR-RELATED"/>
    <property type="match status" value="1"/>
</dbReference>
<dbReference type="GO" id="GO:0003677">
    <property type="term" value="F:DNA binding"/>
    <property type="evidence" value="ECO:0007669"/>
    <property type="project" value="UniProtKB-KW"/>
</dbReference>
<keyword evidence="2 6" id="KW-0238">DNA-binding</keyword>
<feature type="domain" description="HTH arsR-type" evidence="5">
    <location>
        <begin position="35"/>
        <end position="137"/>
    </location>
</feature>
<dbReference type="SMART" id="SM00418">
    <property type="entry name" value="HTH_ARSR"/>
    <property type="match status" value="1"/>
</dbReference>
<dbReference type="InterPro" id="IPR011991">
    <property type="entry name" value="ArsR-like_HTH"/>
</dbReference>
<dbReference type="InterPro" id="IPR036388">
    <property type="entry name" value="WH-like_DNA-bd_sf"/>
</dbReference>
<evidence type="ECO:0000256" key="1">
    <source>
        <dbReference type="ARBA" id="ARBA00023015"/>
    </source>
</evidence>
<dbReference type="CDD" id="cd00090">
    <property type="entry name" value="HTH_ARSR"/>
    <property type="match status" value="1"/>
</dbReference>
<evidence type="ECO:0000313" key="7">
    <source>
        <dbReference type="Proteomes" id="UP000198825"/>
    </source>
</evidence>
<sequence>MTQPRGAETGPTGLAEPHDHPVDPERVAHARARGLSADDAGRLAALLSLLADPVRSRILYALDEVEELCVGDLALALESTEDSVGYALKILRTAGLVATRKQGRVVFYRLAPGFPEPLRHHCFRELVAMTRAAEEDER</sequence>
<evidence type="ECO:0000256" key="2">
    <source>
        <dbReference type="ARBA" id="ARBA00023125"/>
    </source>
</evidence>
<dbReference type="EMBL" id="LT629799">
    <property type="protein sequence ID" value="SDU88052.1"/>
    <property type="molecule type" value="Genomic_DNA"/>
</dbReference>
<keyword evidence="3" id="KW-0804">Transcription</keyword>
<dbReference type="PROSITE" id="PS50987">
    <property type="entry name" value="HTH_ARSR_2"/>
    <property type="match status" value="1"/>
</dbReference>
<dbReference type="AlphaFoldDB" id="A0A1H2M4L7"/>
<dbReference type="InterPro" id="IPR051011">
    <property type="entry name" value="Metal_resp_trans_reg"/>
</dbReference>
<dbReference type="InterPro" id="IPR036390">
    <property type="entry name" value="WH_DNA-bd_sf"/>
</dbReference>
<proteinExistence type="predicted"/>
<dbReference type="Pfam" id="PF01022">
    <property type="entry name" value="HTH_5"/>
    <property type="match status" value="1"/>
</dbReference>
<evidence type="ECO:0000259" key="5">
    <source>
        <dbReference type="PROSITE" id="PS50987"/>
    </source>
</evidence>